<dbReference type="Proteomes" id="UP001549320">
    <property type="component" value="Unassembled WGS sequence"/>
</dbReference>
<evidence type="ECO:0000256" key="1">
    <source>
        <dbReference type="ARBA" id="ARBA00022679"/>
    </source>
</evidence>
<evidence type="ECO:0000313" key="3">
    <source>
        <dbReference type="Proteomes" id="UP001549320"/>
    </source>
</evidence>
<name>A0ABV2QBS2_9BURK</name>
<comment type="caution">
    <text evidence="2">The sequence shown here is derived from an EMBL/GenBank/DDBJ whole genome shotgun (WGS) entry which is preliminary data.</text>
</comment>
<dbReference type="InterPro" id="IPR023606">
    <property type="entry name" value="CoA-Trfase_III_dom_1_sf"/>
</dbReference>
<organism evidence="2 3">
    <name type="scientific">Ottowia thiooxydans</name>
    <dbReference type="NCBI Taxonomy" id="219182"/>
    <lineage>
        <taxon>Bacteria</taxon>
        <taxon>Pseudomonadati</taxon>
        <taxon>Pseudomonadota</taxon>
        <taxon>Betaproteobacteria</taxon>
        <taxon>Burkholderiales</taxon>
        <taxon>Comamonadaceae</taxon>
        <taxon>Ottowia</taxon>
    </lineage>
</organism>
<dbReference type="Gene3D" id="3.30.1540.10">
    <property type="entry name" value="formyl-coa transferase, domain 3"/>
    <property type="match status" value="1"/>
</dbReference>
<dbReference type="PANTHER" id="PTHR48207:SF3">
    <property type="entry name" value="SUCCINATE--HYDROXYMETHYLGLUTARATE COA-TRANSFERASE"/>
    <property type="match status" value="1"/>
</dbReference>
<dbReference type="PANTHER" id="PTHR48207">
    <property type="entry name" value="SUCCINATE--HYDROXYMETHYLGLUTARATE COA-TRANSFERASE"/>
    <property type="match status" value="1"/>
</dbReference>
<keyword evidence="1" id="KW-0808">Transferase</keyword>
<dbReference type="EMBL" id="JBEPSH010000006">
    <property type="protein sequence ID" value="MET4578070.1"/>
    <property type="molecule type" value="Genomic_DNA"/>
</dbReference>
<reference evidence="2 3" key="1">
    <citation type="submission" date="2024-06" db="EMBL/GenBank/DDBJ databases">
        <title>Sorghum-associated microbial communities from plants grown in Nebraska, USA.</title>
        <authorList>
            <person name="Schachtman D."/>
        </authorList>
    </citation>
    <scope>NUCLEOTIDE SEQUENCE [LARGE SCALE GENOMIC DNA]</scope>
    <source>
        <strain evidence="2 3">2709</strain>
    </source>
</reference>
<gene>
    <name evidence="2" type="ORF">ABIE13_003186</name>
</gene>
<keyword evidence="3" id="KW-1185">Reference proteome</keyword>
<protein>
    <submittedName>
        <fullName evidence="2">Crotonobetainyl-CoA:carnitine CoA-transferase CaiB-like acyl-CoA transferase</fullName>
    </submittedName>
</protein>
<dbReference type="RefSeq" id="WP_354445002.1">
    <property type="nucleotide sequence ID" value="NZ_JBEPSH010000006.1"/>
</dbReference>
<dbReference type="SUPFAM" id="SSF89796">
    <property type="entry name" value="CoA-transferase family III (CaiB/BaiF)"/>
    <property type="match status" value="1"/>
</dbReference>
<proteinExistence type="predicted"/>
<sequence>MNQATDLPLSGLRVVEFTHMVMGPSMGLILADLGAEVIKIEPLEGDNTRRLTGSGAGYFPMYNRNKASLALDVKSEAGRDAAQRLLQKADIVLENFRPGAMDALGLGYQAISATNPGVIYCSGKGFLSGPYAHRTALDEVAQMMGGLAYMTGLPDKPMRAGASVIDVMGGMFGVIGIMAALEQRHRTGQGQLVTTALYETTAFLVGQHMAQFAVTGKPAPPMTQRQSAWAVYDIFDTKDQSKVFVAVVTDTQWRGFCTAFGLDELGADPTLQKNNDRVRQKDRYMSTLRERLGTFERDALMEKLESIGLPFAPVAKPEDLINDPHLNAGGLVDVTLPSGERASLPALPIEMGHQRLGVRRDLPGIGEGGAQVLLAAGFSKEQIQAMQEAGVLRIEAP</sequence>
<dbReference type="InterPro" id="IPR050483">
    <property type="entry name" value="CoA-transferase_III_domain"/>
</dbReference>
<dbReference type="Gene3D" id="3.40.50.10540">
    <property type="entry name" value="Crotonobetainyl-coa:carnitine coa-transferase, domain 1"/>
    <property type="match status" value="1"/>
</dbReference>
<dbReference type="InterPro" id="IPR003673">
    <property type="entry name" value="CoA-Trfase_fam_III"/>
</dbReference>
<accession>A0ABV2QBS2</accession>
<evidence type="ECO:0000313" key="2">
    <source>
        <dbReference type="EMBL" id="MET4578070.1"/>
    </source>
</evidence>
<dbReference type="Pfam" id="PF02515">
    <property type="entry name" value="CoA_transf_3"/>
    <property type="match status" value="1"/>
</dbReference>
<dbReference type="InterPro" id="IPR044855">
    <property type="entry name" value="CoA-Trfase_III_dom3_sf"/>
</dbReference>